<dbReference type="Pfam" id="PF03928">
    <property type="entry name" value="HbpS-like"/>
    <property type="match status" value="1"/>
</dbReference>
<dbReference type="EMBL" id="LK052891">
    <property type="protein sequence ID" value="CDR41064.1"/>
    <property type="molecule type" value="Genomic_DNA"/>
</dbReference>
<proteinExistence type="predicted"/>
<dbReference type="PhylomeDB" id="A0A061AU42"/>
<dbReference type="PANTHER" id="PTHR28255:SF1">
    <property type="entry name" value="UPF0303 PROTEIN YBR137W"/>
    <property type="match status" value="1"/>
</dbReference>
<dbReference type="PIRSF" id="PIRSF008757">
    <property type="entry name" value="UCP008757"/>
    <property type="match status" value="1"/>
</dbReference>
<organism evidence="1">
    <name type="scientific">Cyberlindnera fabianii</name>
    <name type="common">Yeast</name>
    <name type="synonym">Hansenula fabianii</name>
    <dbReference type="NCBI Taxonomy" id="36022"/>
    <lineage>
        <taxon>Eukaryota</taxon>
        <taxon>Fungi</taxon>
        <taxon>Dikarya</taxon>
        <taxon>Ascomycota</taxon>
        <taxon>Saccharomycotina</taxon>
        <taxon>Saccharomycetes</taxon>
        <taxon>Phaffomycetales</taxon>
        <taxon>Phaffomycetaceae</taxon>
        <taxon>Cyberlindnera</taxon>
    </lineage>
</organism>
<dbReference type="PANTHER" id="PTHR28255">
    <property type="match status" value="1"/>
</dbReference>
<gene>
    <name evidence="1" type="ORF">CYFA0S_06e00892g</name>
</gene>
<dbReference type="GO" id="GO:0006620">
    <property type="term" value="P:post-translational protein targeting to endoplasmic reticulum membrane"/>
    <property type="evidence" value="ECO:0007669"/>
    <property type="project" value="TreeGrafter"/>
</dbReference>
<dbReference type="Gene3D" id="3.30.450.150">
    <property type="entry name" value="Haem-degrading domain"/>
    <property type="match status" value="1"/>
</dbReference>
<dbReference type="InterPro" id="IPR005624">
    <property type="entry name" value="PduO/GlcC-like"/>
</dbReference>
<evidence type="ECO:0000313" key="1">
    <source>
        <dbReference type="EMBL" id="CDR41064.1"/>
    </source>
</evidence>
<dbReference type="InterPro" id="IPR038084">
    <property type="entry name" value="PduO/GlcC-like_sf"/>
</dbReference>
<dbReference type="SUPFAM" id="SSF143744">
    <property type="entry name" value="GlcG-like"/>
    <property type="match status" value="1"/>
</dbReference>
<reference evidence="1" key="1">
    <citation type="journal article" date="2014" name="Genome Announc.">
        <title>Genome sequence of the yeast Cyberlindnera fabianii (Hansenula fabianii).</title>
        <authorList>
            <person name="Freel K.C."/>
            <person name="Sarilar V."/>
            <person name="Neuveglise C."/>
            <person name="Devillers H."/>
            <person name="Friedrich A."/>
            <person name="Schacherer J."/>
        </authorList>
    </citation>
    <scope>NUCLEOTIDE SEQUENCE</scope>
    <source>
        <strain evidence="1">YJS4271</strain>
    </source>
</reference>
<sequence>MARLVPLTIESISEQEKSLLVSKFDDETAFAIGIAARNYALENFKGRSVIIDITTAAGACLFRTYIGEIQPDNETWIQKKRNTVVRFERASKRYGLELEAKGRTLQTVGLNPNEYTNYGGGFPIKLASNPAFTFAVITVSGLKDHEDHAVCVAGLKSVV</sequence>
<dbReference type="InterPro" id="IPR010371">
    <property type="entry name" value="YBR137W-like"/>
</dbReference>
<protein>
    <submittedName>
        <fullName evidence="1">CYFA0S06e00892g1_1</fullName>
    </submittedName>
</protein>
<dbReference type="AlphaFoldDB" id="A0A061AU42"/>
<dbReference type="OrthoDB" id="2209940at2759"/>
<dbReference type="GO" id="GO:0072380">
    <property type="term" value="C:TRC complex"/>
    <property type="evidence" value="ECO:0007669"/>
    <property type="project" value="TreeGrafter"/>
</dbReference>
<name>A0A061AU42_CYBFA</name>
<accession>A0A061AU42</accession>
<dbReference type="VEuPathDB" id="FungiDB:BON22_1209"/>